<dbReference type="SUPFAM" id="SSF55174">
    <property type="entry name" value="Alpha-L RNA-binding motif"/>
    <property type="match status" value="1"/>
</dbReference>
<dbReference type="SMART" id="SM00363">
    <property type="entry name" value="S4"/>
    <property type="match status" value="1"/>
</dbReference>
<evidence type="ECO:0000313" key="8">
    <source>
        <dbReference type="Proteomes" id="UP000996601"/>
    </source>
</evidence>
<name>A0ABT1RGU1_9HYPH</name>
<dbReference type="PANTHER" id="PTHR21600">
    <property type="entry name" value="MITOCHONDRIAL RNA PSEUDOURIDINE SYNTHASE"/>
    <property type="match status" value="1"/>
</dbReference>
<keyword evidence="2 5" id="KW-0413">Isomerase</keyword>
<evidence type="ECO:0000256" key="5">
    <source>
        <dbReference type="RuleBase" id="RU362028"/>
    </source>
</evidence>
<dbReference type="PROSITE" id="PS01129">
    <property type="entry name" value="PSI_RLU"/>
    <property type="match status" value="1"/>
</dbReference>
<dbReference type="PANTHER" id="PTHR21600:SF44">
    <property type="entry name" value="RIBOSOMAL LARGE SUBUNIT PSEUDOURIDINE SYNTHASE D"/>
    <property type="match status" value="1"/>
</dbReference>
<dbReference type="SUPFAM" id="SSF55120">
    <property type="entry name" value="Pseudouridine synthase"/>
    <property type="match status" value="1"/>
</dbReference>
<dbReference type="InterPro" id="IPR006224">
    <property type="entry name" value="PsdUridine_synth_RluA-like_CS"/>
</dbReference>
<dbReference type="InterPro" id="IPR036986">
    <property type="entry name" value="S4_RNA-bd_sf"/>
</dbReference>
<dbReference type="PROSITE" id="PS50889">
    <property type="entry name" value="S4"/>
    <property type="match status" value="1"/>
</dbReference>
<accession>A0ABT1RGU1</accession>
<evidence type="ECO:0000313" key="7">
    <source>
        <dbReference type="EMBL" id="MCQ4634419.1"/>
    </source>
</evidence>
<evidence type="ECO:0000256" key="3">
    <source>
        <dbReference type="ARBA" id="ARBA00036882"/>
    </source>
</evidence>
<dbReference type="InterPro" id="IPR002942">
    <property type="entry name" value="S4_RNA-bd"/>
</dbReference>
<dbReference type="EC" id="5.4.99.-" evidence="5"/>
<comment type="function">
    <text evidence="5">Responsible for synthesis of pseudouridine from uracil.</text>
</comment>
<evidence type="ECO:0000256" key="1">
    <source>
        <dbReference type="ARBA" id="ARBA00010876"/>
    </source>
</evidence>
<dbReference type="InterPro" id="IPR050188">
    <property type="entry name" value="RluA_PseudoU_synthase"/>
</dbReference>
<feature type="domain" description="RNA-binding S4" evidence="6">
    <location>
        <begin position="23"/>
        <end position="83"/>
    </location>
</feature>
<reference evidence="7" key="1">
    <citation type="submission" date="2021-07" db="EMBL/GenBank/DDBJ databases">
        <title>Shinella sp. nov., a novel member of the genus Shinella from water.</title>
        <authorList>
            <person name="Deng Y."/>
        </authorList>
    </citation>
    <scope>NUCLEOTIDE SEQUENCE</scope>
    <source>
        <strain evidence="7">CPCC 100929</strain>
    </source>
</reference>
<keyword evidence="4" id="KW-0694">RNA-binding</keyword>
<dbReference type="Gene3D" id="3.30.2350.10">
    <property type="entry name" value="Pseudouridine synthase"/>
    <property type="match status" value="1"/>
</dbReference>
<dbReference type="RefSeq" id="WP_256121011.1">
    <property type="nucleotide sequence ID" value="NZ_WHSB02000019.1"/>
</dbReference>
<dbReference type="EMBL" id="WHSB02000019">
    <property type="protein sequence ID" value="MCQ4634419.1"/>
    <property type="molecule type" value="Genomic_DNA"/>
</dbReference>
<sequence>MTDPFKEAEATRKVLTVPEDAEGRIDAWLAATLAGDFSRNRIKALIEEGAVLVNGTAVGEPKRKVHPGDRVEIALPEPRDPEPQAEDIPIDVLYEDDDLIVLVKPAGLVVHPGAGNWTGTLVNALIHHCGKTLSGIGGVRRPGIVHRLDKETSGVMVVAKNDAAHRHLSDQFADHGRTGPLERAYQAVVWGRPRQLKGTIDAPLGRGNDRTKRAVKREDADDAREAITHYEVVERYGETPDATSLASLVECHLETGRTHQIRVHMAHIGHPLVGDPEYGAAFKTKANRLPDEARNVVNGFRRQALHAFMLQFEHPATGETMHFEAPPPEDLERLILALRAVENTTKP</sequence>
<dbReference type="CDD" id="cd02869">
    <property type="entry name" value="PseudoU_synth_RluA_like"/>
    <property type="match status" value="1"/>
</dbReference>
<dbReference type="Pfam" id="PF00849">
    <property type="entry name" value="PseudoU_synth_2"/>
    <property type="match status" value="1"/>
</dbReference>
<dbReference type="Gene3D" id="3.10.290.10">
    <property type="entry name" value="RNA-binding S4 domain"/>
    <property type="match status" value="1"/>
</dbReference>
<evidence type="ECO:0000259" key="6">
    <source>
        <dbReference type="SMART" id="SM00363"/>
    </source>
</evidence>
<keyword evidence="8" id="KW-1185">Reference proteome</keyword>
<dbReference type="NCBIfam" id="TIGR00005">
    <property type="entry name" value="rluA_subfam"/>
    <property type="match status" value="1"/>
</dbReference>
<organism evidence="7 8">
    <name type="scientific">Shinella lacus</name>
    <dbReference type="NCBI Taxonomy" id="2654216"/>
    <lineage>
        <taxon>Bacteria</taxon>
        <taxon>Pseudomonadati</taxon>
        <taxon>Pseudomonadota</taxon>
        <taxon>Alphaproteobacteria</taxon>
        <taxon>Hyphomicrobiales</taxon>
        <taxon>Rhizobiaceae</taxon>
        <taxon>Shinella</taxon>
    </lineage>
</organism>
<protein>
    <recommendedName>
        <fullName evidence="5">Pseudouridine synthase</fullName>
        <ecNumber evidence="5">5.4.99.-</ecNumber>
    </recommendedName>
</protein>
<dbReference type="InterPro" id="IPR020103">
    <property type="entry name" value="PsdUridine_synth_cat_dom_sf"/>
</dbReference>
<comment type="similarity">
    <text evidence="1 5">Belongs to the pseudouridine synthase RluA family.</text>
</comment>
<comment type="catalytic activity">
    <reaction evidence="5">
        <text>a uridine in RNA = a pseudouridine in RNA</text>
        <dbReference type="Rhea" id="RHEA:48348"/>
        <dbReference type="Rhea" id="RHEA-COMP:12068"/>
        <dbReference type="Rhea" id="RHEA-COMP:12069"/>
        <dbReference type="ChEBI" id="CHEBI:65314"/>
        <dbReference type="ChEBI" id="CHEBI:65315"/>
    </reaction>
</comment>
<gene>
    <name evidence="7" type="ORF">GB927_030585</name>
</gene>
<dbReference type="InterPro" id="IPR006225">
    <property type="entry name" value="PsdUridine_synth_RluC/D"/>
</dbReference>
<proteinExistence type="inferred from homology"/>
<dbReference type="InterPro" id="IPR006145">
    <property type="entry name" value="PsdUridine_synth_RsuA/RluA"/>
</dbReference>
<evidence type="ECO:0000256" key="4">
    <source>
        <dbReference type="PROSITE-ProRule" id="PRU00182"/>
    </source>
</evidence>
<evidence type="ECO:0000256" key="2">
    <source>
        <dbReference type="ARBA" id="ARBA00023235"/>
    </source>
</evidence>
<dbReference type="Proteomes" id="UP000996601">
    <property type="component" value="Unassembled WGS sequence"/>
</dbReference>
<comment type="caution">
    <text evidence="7">The sequence shown here is derived from an EMBL/GenBank/DDBJ whole genome shotgun (WGS) entry which is preliminary data.</text>
</comment>
<comment type="catalytic activity">
    <reaction evidence="3">
        <text>uridine(1911/1915/1917) in 23S rRNA = pseudouridine(1911/1915/1917) in 23S rRNA</text>
        <dbReference type="Rhea" id="RHEA:42524"/>
        <dbReference type="Rhea" id="RHEA-COMP:10097"/>
        <dbReference type="Rhea" id="RHEA-COMP:10098"/>
        <dbReference type="ChEBI" id="CHEBI:65314"/>
        <dbReference type="ChEBI" id="CHEBI:65315"/>
        <dbReference type="EC" id="5.4.99.23"/>
    </reaction>
</comment>
<dbReference type="Pfam" id="PF01479">
    <property type="entry name" value="S4"/>
    <property type="match status" value="1"/>
</dbReference>
<dbReference type="CDD" id="cd00165">
    <property type="entry name" value="S4"/>
    <property type="match status" value="1"/>
</dbReference>